<comment type="caution">
    <text evidence="1">The sequence shown here is derived from an EMBL/GenBank/DDBJ whole genome shotgun (WGS) entry which is preliminary data.</text>
</comment>
<reference evidence="1" key="1">
    <citation type="submission" date="2023-03" db="EMBL/GenBank/DDBJ databases">
        <title>Massive genome expansion in bonnet fungi (Mycena s.s.) driven by repeated elements and novel gene families across ecological guilds.</title>
        <authorList>
            <consortium name="Lawrence Berkeley National Laboratory"/>
            <person name="Harder C.B."/>
            <person name="Miyauchi S."/>
            <person name="Viragh M."/>
            <person name="Kuo A."/>
            <person name="Thoen E."/>
            <person name="Andreopoulos B."/>
            <person name="Lu D."/>
            <person name="Skrede I."/>
            <person name="Drula E."/>
            <person name="Henrissat B."/>
            <person name="Morin E."/>
            <person name="Kohler A."/>
            <person name="Barry K."/>
            <person name="LaButti K."/>
            <person name="Morin E."/>
            <person name="Salamov A."/>
            <person name="Lipzen A."/>
            <person name="Mereny Z."/>
            <person name="Hegedus B."/>
            <person name="Baldrian P."/>
            <person name="Stursova M."/>
            <person name="Weitz H."/>
            <person name="Taylor A."/>
            <person name="Grigoriev I.V."/>
            <person name="Nagy L.G."/>
            <person name="Martin F."/>
            <person name="Kauserud H."/>
        </authorList>
    </citation>
    <scope>NUCLEOTIDE SEQUENCE</scope>
    <source>
        <strain evidence="1">CBHHK067</strain>
    </source>
</reference>
<name>A0AAD7D1P2_MYCRO</name>
<dbReference type="Proteomes" id="UP001221757">
    <property type="component" value="Unassembled WGS sequence"/>
</dbReference>
<dbReference type="EMBL" id="JARKIE010000159">
    <property type="protein sequence ID" value="KAJ7674121.1"/>
    <property type="molecule type" value="Genomic_DNA"/>
</dbReference>
<keyword evidence="2" id="KW-1185">Reference proteome</keyword>
<evidence type="ECO:0000313" key="1">
    <source>
        <dbReference type="EMBL" id="KAJ7674121.1"/>
    </source>
</evidence>
<evidence type="ECO:0000313" key="2">
    <source>
        <dbReference type="Proteomes" id="UP001221757"/>
    </source>
</evidence>
<organism evidence="1 2">
    <name type="scientific">Mycena rosella</name>
    <name type="common">Pink bonnet</name>
    <name type="synonym">Agaricus rosellus</name>
    <dbReference type="NCBI Taxonomy" id="1033263"/>
    <lineage>
        <taxon>Eukaryota</taxon>
        <taxon>Fungi</taxon>
        <taxon>Dikarya</taxon>
        <taxon>Basidiomycota</taxon>
        <taxon>Agaricomycotina</taxon>
        <taxon>Agaricomycetes</taxon>
        <taxon>Agaricomycetidae</taxon>
        <taxon>Agaricales</taxon>
        <taxon>Marasmiineae</taxon>
        <taxon>Mycenaceae</taxon>
        <taxon>Mycena</taxon>
    </lineage>
</organism>
<gene>
    <name evidence="1" type="ORF">B0H17DRAFT_1140770</name>
</gene>
<protein>
    <submittedName>
        <fullName evidence="1">Uncharacterized protein</fullName>
    </submittedName>
</protein>
<accession>A0AAD7D1P2</accession>
<dbReference type="AlphaFoldDB" id="A0AAD7D1P2"/>
<proteinExistence type="predicted"/>
<sequence length="153" mass="16218">MWTVALRSEINGIHSVAHLATRGLTQDGNPVAGCAIEQDAVCPWVCRSVNTSAGKDASKAVGSRVHGEVLMWGVLISKPPGPGTMWFLASVRKSSDFCWKEEATVPVFQGPNGGRTSCMNGTLLDAVSGGYQMGHIASTLQLVASKILTSFRE</sequence>